<keyword evidence="1" id="KW-1133">Transmembrane helix</keyword>
<comment type="caution">
    <text evidence="2">The sequence shown here is derived from an EMBL/GenBank/DDBJ whole genome shotgun (WGS) entry which is preliminary data.</text>
</comment>
<sequence length="293" mass="34919">MKPQEKIHTAMEINENMQRCIMKSLEPRDKIFNTSDLSNNERLMNLSLNLNSEPESQARTDDYEKQRCPPSSLKLILTVTYLKHFIPFLTNVKYFLIFVYTLAVELDRLVSLDLHHGEISEESIGIYYNSNLEVFEPSIILFYYIFQKKFKRGEAKKKHKKDFSDFKSLVRRLDKDVNVIPEDFYELESFRVFVHRLYNHINQKYFQVESNYFKHFVYFKLGILTMIDILINKKTNDDVFIIFDHFINKYNEDGFYSIKEILINALSLTDSSDKKINISFNFQKVSLESLKLE</sequence>
<gene>
    <name evidence="2" type="ORF">M9Y10_003804</name>
</gene>
<proteinExistence type="predicted"/>
<evidence type="ECO:0008006" key="4">
    <source>
        <dbReference type="Google" id="ProtNLM"/>
    </source>
</evidence>
<evidence type="ECO:0000313" key="2">
    <source>
        <dbReference type="EMBL" id="KAK8881076.1"/>
    </source>
</evidence>
<reference evidence="2 3" key="1">
    <citation type="submission" date="2024-04" db="EMBL/GenBank/DDBJ databases">
        <title>Tritrichomonas musculus Genome.</title>
        <authorList>
            <person name="Alves-Ferreira E."/>
            <person name="Grigg M."/>
            <person name="Lorenzi H."/>
            <person name="Galac M."/>
        </authorList>
    </citation>
    <scope>NUCLEOTIDE SEQUENCE [LARGE SCALE GENOMIC DNA]</scope>
    <source>
        <strain evidence="2 3">EAF2021</strain>
    </source>
</reference>
<keyword evidence="1" id="KW-0812">Transmembrane</keyword>
<name>A0ABR2JRN4_9EUKA</name>
<accession>A0ABR2JRN4</accession>
<keyword evidence="1" id="KW-0472">Membrane</keyword>
<evidence type="ECO:0000313" key="3">
    <source>
        <dbReference type="Proteomes" id="UP001470230"/>
    </source>
</evidence>
<dbReference type="Proteomes" id="UP001470230">
    <property type="component" value="Unassembled WGS sequence"/>
</dbReference>
<protein>
    <recommendedName>
        <fullName evidence="4">Rab-GAP TBC domain-containing protein</fullName>
    </recommendedName>
</protein>
<feature type="transmembrane region" description="Helical" evidence="1">
    <location>
        <begin position="124"/>
        <end position="146"/>
    </location>
</feature>
<keyword evidence="3" id="KW-1185">Reference proteome</keyword>
<evidence type="ECO:0000256" key="1">
    <source>
        <dbReference type="SAM" id="Phobius"/>
    </source>
</evidence>
<feature type="transmembrane region" description="Helical" evidence="1">
    <location>
        <begin position="85"/>
        <end position="104"/>
    </location>
</feature>
<organism evidence="2 3">
    <name type="scientific">Tritrichomonas musculus</name>
    <dbReference type="NCBI Taxonomy" id="1915356"/>
    <lineage>
        <taxon>Eukaryota</taxon>
        <taxon>Metamonada</taxon>
        <taxon>Parabasalia</taxon>
        <taxon>Tritrichomonadida</taxon>
        <taxon>Tritrichomonadidae</taxon>
        <taxon>Tritrichomonas</taxon>
    </lineage>
</organism>
<dbReference type="EMBL" id="JAPFFF010000010">
    <property type="protein sequence ID" value="KAK8881076.1"/>
    <property type="molecule type" value="Genomic_DNA"/>
</dbReference>